<keyword evidence="7 10" id="KW-0333">Golgi apparatus</keyword>
<evidence type="ECO:0000313" key="14">
    <source>
        <dbReference type="EMBL" id="PSC72264.1"/>
    </source>
</evidence>
<comment type="subunit">
    <text evidence="10">Oligomeric complex that consists of at least the alpha, beta, beta', gamma, delta, epsilon and zeta subunits.</text>
</comment>
<keyword evidence="9 10" id="KW-0968">Cytoplasmic vesicle</keyword>
<dbReference type="Pfam" id="PF07718">
    <property type="entry name" value="Coatamer_beta_C"/>
    <property type="match status" value="1"/>
</dbReference>
<dbReference type="PIRSF" id="PIRSF005727">
    <property type="entry name" value="Coatomer_beta_subunit"/>
    <property type="match status" value="1"/>
</dbReference>
<keyword evidence="15" id="KW-1185">Reference proteome</keyword>
<evidence type="ECO:0000256" key="3">
    <source>
        <dbReference type="ARBA" id="ARBA00022490"/>
    </source>
</evidence>
<evidence type="ECO:0000256" key="2">
    <source>
        <dbReference type="ARBA" id="ARBA00022448"/>
    </source>
</evidence>
<dbReference type="InterPro" id="IPR011989">
    <property type="entry name" value="ARM-like"/>
</dbReference>
<reference evidence="14 15" key="1">
    <citation type="journal article" date="2018" name="Plant J.">
        <title>Genome sequences of Chlorella sorokiniana UTEX 1602 and Micractinium conductrix SAG 241.80: implications to maltose excretion by a green alga.</title>
        <authorList>
            <person name="Arriola M.B."/>
            <person name="Velmurugan N."/>
            <person name="Zhang Y."/>
            <person name="Plunkett M.H."/>
            <person name="Hondzo H."/>
            <person name="Barney B.M."/>
        </authorList>
    </citation>
    <scope>NUCLEOTIDE SEQUENCE [LARGE SCALE GENOMIC DNA]</scope>
    <source>
        <strain evidence="14 15">SAG 241.80</strain>
    </source>
</reference>
<dbReference type="EMBL" id="LHPF02000011">
    <property type="protein sequence ID" value="PSC72264.1"/>
    <property type="molecule type" value="Genomic_DNA"/>
</dbReference>
<dbReference type="InterPro" id="IPR029446">
    <property type="entry name" value="COPB1_appendage_platform_dom"/>
</dbReference>
<dbReference type="GO" id="GO:0006888">
    <property type="term" value="P:endoplasmic reticulum to Golgi vesicle-mediated transport"/>
    <property type="evidence" value="ECO:0007669"/>
    <property type="project" value="TreeGrafter"/>
</dbReference>
<dbReference type="InterPro" id="IPR016460">
    <property type="entry name" value="COPB1"/>
</dbReference>
<evidence type="ECO:0000259" key="11">
    <source>
        <dbReference type="Pfam" id="PF01602"/>
    </source>
</evidence>
<feature type="domain" description="Coatomer beta subunit C-terminal" evidence="12">
    <location>
        <begin position="680"/>
        <end position="818"/>
    </location>
</feature>
<dbReference type="Pfam" id="PF01602">
    <property type="entry name" value="Adaptin_N"/>
    <property type="match status" value="1"/>
</dbReference>
<dbReference type="Gene3D" id="1.25.10.10">
    <property type="entry name" value="Leucine-rich Repeat Variant"/>
    <property type="match status" value="1"/>
</dbReference>
<dbReference type="GO" id="GO:0006891">
    <property type="term" value="P:intra-Golgi vesicle-mediated transport"/>
    <property type="evidence" value="ECO:0007669"/>
    <property type="project" value="TreeGrafter"/>
</dbReference>
<evidence type="ECO:0000313" key="15">
    <source>
        <dbReference type="Proteomes" id="UP000239649"/>
    </source>
</evidence>
<proteinExistence type="predicted"/>
<keyword evidence="2 10" id="KW-0813">Transport</keyword>
<evidence type="ECO:0000256" key="7">
    <source>
        <dbReference type="ARBA" id="ARBA00023034"/>
    </source>
</evidence>
<accession>A0A2P6VDT8</accession>
<dbReference type="PANTHER" id="PTHR10635:SF0">
    <property type="entry name" value="COATOMER SUBUNIT BETA"/>
    <property type="match status" value="1"/>
</dbReference>
<keyword evidence="8 10" id="KW-0472">Membrane</keyword>
<keyword evidence="3 10" id="KW-0963">Cytoplasm</keyword>
<evidence type="ECO:0000256" key="6">
    <source>
        <dbReference type="ARBA" id="ARBA00022927"/>
    </source>
</evidence>
<dbReference type="OrthoDB" id="10261439at2759"/>
<dbReference type="InterPro" id="IPR011710">
    <property type="entry name" value="Coatomer_bsu_C"/>
</dbReference>
<dbReference type="AlphaFoldDB" id="A0A2P6VDT8"/>
<dbReference type="PANTHER" id="PTHR10635">
    <property type="entry name" value="COATOMER SUBUNIT BETA"/>
    <property type="match status" value="1"/>
</dbReference>
<evidence type="ECO:0000259" key="13">
    <source>
        <dbReference type="Pfam" id="PF14806"/>
    </source>
</evidence>
<dbReference type="Proteomes" id="UP000239649">
    <property type="component" value="Unassembled WGS sequence"/>
</dbReference>
<dbReference type="InterPro" id="IPR016024">
    <property type="entry name" value="ARM-type_fold"/>
</dbReference>
<evidence type="ECO:0000256" key="1">
    <source>
        <dbReference type="ARBA" id="ARBA00004255"/>
    </source>
</evidence>
<gene>
    <name evidence="14" type="ORF">C2E20_4446</name>
</gene>
<sequence>MVSSKVEKSSSFLVATDKAQVSQNEIRQALESSDEDAKVQAMQKAITAILAGEQFPSLFITIVRYVLPSENHMVQKLLLLYLETIEKTDAQGKLLPEMILICQNLRNNLQHPNEYIRGVTLRFLCRIHEEELLEPLVPSVIANLEHRHSYVRKNAVLALTAIFKLPKGELLCPDAPELIEKMLQNEQDLSTRRNAFVMLAEHAQDKAVAYLFQQIDRVADWGDILQIAVLDLIRKVCRTSPEQKGKYIKIILALLQSRSSAVMYECAVTLVSLSSAPTAVRAAANCFCQLLVSHSDNNVKLIVLDRLQELKDKHRDVLRELLMDVLRALSAPNLDIRKKALDIALDLIDARNIDEVVGVLKKEAMKTQNRELEKGAEYRQLLVQAIHTCAVRFPDVAGSVLHLLCDFLSDTNTASALDVIYFIREIIQTNPKLHDTIIERLMDTFPAVRASRVASCALWIISEYCTRSAEEISAAVEMIKGCLGPLPLFKEREAGDAEEEAEATSLPIPIQLAAARPAVLADGSYATQTALPGESLPQPAAAAAAANVPNLRALLLGGDYFLGAVIAATLTKLALRLRALRALPPSSLNRATADAMSMIAAMMRLGESGAAAAAGLHPMDADSRDRMAACLRALAGVDGGGVATVWLEECRASFATLIADKQQREAAEAKQEKAKAVAQPDDLIDFHHLKMRKGLSKVEIEDAVASDLARATGLADAAATASNRLNKIVQLTGFSDPIYAEAYVTVHQYDIVLDVSVINRTNETMQNVSLELATMGDLKLVERPQAHMLAPGAQKSIRANIKVSSTETGAIFGNLVYESTGYADRSVVVLNDIHIDIMDYIVPASCPDVQFRSMWAEFEWENKVAVNTAITEPLAFLDHIIASTNMRCLTPPSALEGDCGFLAANLYARSVFGEDALVNVSVEQLPDGKLGGYIRIRSKTQGIALSLGDKLILKQKGSP</sequence>
<dbReference type="STRING" id="554055.A0A2P6VDT8"/>
<comment type="subcellular location">
    <subcellularLocation>
        <location evidence="10">Cytoplasm</location>
    </subcellularLocation>
    <subcellularLocation>
        <location evidence="1 10">Golgi apparatus membrane</location>
        <topology evidence="1 10">Peripheral membrane protein</topology>
        <orientation evidence="1 10">Cytoplasmic side</orientation>
    </subcellularLocation>
    <subcellularLocation>
        <location evidence="10">Cytoplasmic vesicle</location>
        <location evidence="10">COPI-coated vesicle membrane</location>
        <topology evidence="10">Peripheral membrane protein</topology>
        <orientation evidence="10">Cytoplasmic side</orientation>
    </subcellularLocation>
</comment>
<evidence type="ECO:0000256" key="10">
    <source>
        <dbReference type="PIRNR" id="PIRNR005727"/>
    </source>
</evidence>
<dbReference type="GO" id="GO:0005198">
    <property type="term" value="F:structural molecule activity"/>
    <property type="evidence" value="ECO:0007669"/>
    <property type="project" value="InterPro"/>
</dbReference>
<protein>
    <recommendedName>
        <fullName evidence="10">Coatomer subunit beta</fullName>
    </recommendedName>
    <alternativeName>
        <fullName evidence="10">Beta-coat protein</fullName>
    </alternativeName>
</protein>
<dbReference type="Pfam" id="PF14806">
    <property type="entry name" value="Coatomer_b_Cpla"/>
    <property type="match status" value="1"/>
</dbReference>
<feature type="domain" description="Coatomer beta subunit appendage platform" evidence="13">
    <location>
        <begin position="824"/>
        <end position="951"/>
    </location>
</feature>
<evidence type="ECO:0000256" key="8">
    <source>
        <dbReference type="ARBA" id="ARBA00023136"/>
    </source>
</evidence>
<evidence type="ECO:0000256" key="5">
    <source>
        <dbReference type="ARBA" id="ARBA00022892"/>
    </source>
</evidence>
<evidence type="ECO:0000256" key="4">
    <source>
        <dbReference type="ARBA" id="ARBA00022737"/>
    </source>
</evidence>
<dbReference type="GO" id="GO:0030126">
    <property type="term" value="C:COPI vesicle coat"/>
    <property type="evidence" value="ECO:0007669"/>
    <property type="project" value="InterPro"/>
</dbReference>
<evidence type="ECO:0000256" key="9">
    <source>
        <dbReference type="ARBA" id="ARBA00023329"/>
    </source>
</evidence>
<name>A0A2P6VDT8_9CHLO</name>
<dbReference type="GO" id="GO:0000139">
    <property type="term" value="C:Golgi membrane"/>
    <property type="evidence" value="ECO:0007669"/>
    <property type="project" value="UniProtKB-SubCell"/>
</dbReference>
<comment type="function">
    <text evidence="10">The coatomer is a cytosolic protein complex that binds to dilysine motifs and reversibly associates with Golgi non-clathrin-coated vesicles, which further mediate biosynthetic protein transport from the ER, via the Golgi up to the trans Golgi network. Coatomer complex is required for budding from Golgi membranes, and is essential for the retrograde Golgi-to-ER transport of dilysine-tagged proteins.</text>
</comment>
<feature type="domain" description="Clathrin/coatomer adaptor adaptin-like N-terminal" evidence="11">
    <location>
        <begin position="20"/>
        <end position="473"/>
    </location>
</feature>
<dbReference type="SUPFAM" id="SSF48371">
    <property type="entry name" value="ARM repeat"/>
    <property type="match status" value="1"/>
</dbReference>
<keyword evidence="4" id="KW-0677">Repeat</keyword>
<keyword evidence="5 10" id="KW-0931">ER-Golgi transport</keyword>
<dbReference type="GO" id="GO:0006886">
    <property type="term" value="P:intracellular protein transport"/>
    <property type="evidence" value="ECO:0007669"/>
    <property type="project" value="InterPro"/>
</dbReference>
<evidence type="ECO:0000259" key="12">
    <source>
        <dbReference type="Pfam" id="PF07718"/>
    </source>
</evidence>
<dbReference type="InterPro" id="IPR002553">
    <property type="entry name" value="Clathrin/coatomer_adapt-like_N"/>
</dbReference>
<organism evidence="14 15">
    <name type="scientific">Micractinium conductrix</name>
    <dbReference type="NCBI Taxonomy" id="554055"/>
    <lineage>
        <taxon>Eukaryota</taxon>
        <taxon>Viridiplantae</taxon>
        <taxon>Chlorophyta</taxon>
        <taxon>core chlorophytes</taxon>
        <taxon>Trebouxiophyceae</taxon>
        <taxon>Chlorellales</taxon>
        <taxon>Chlorellaceae</taxon>
        <taxon>Chlorella clade</taxon>
        <taxon>Micractinium</taxon>
    </lineage>
</organism>
<keyword evidence="6 10" id="KW-0653">Protein transport</keyword>
<comment type="caution">
    <text evidence="14">The sequence shown here is derived from an EMBL/GenBank/DDBJ whole genome shotgun (WGS) entry which is preliminary data.</text>
</comment>